<proteinExistence type="predicted"/>
<feature type="region of interest" description="Disordered" evidence="1">
    <location>
        <begin position="25"/>
        <end position="89"/>
    </location>
</feature>
<organism evidence="2 3">
    <name type="scientific">Actinacidiphila bryophytorum</name>
    <dbReference type="NCBI Taxonomy" id="1436133"/>
    <lineage>
        <taxon>Bacteria</taxon>
        <taxon>Bacillati</taxon>
        <taxon>Actinomycetota</taxon>
        <taxon>Actinomycetes</taxon>
        <taxon>Kitasatosporales</taxon>
        <taxon>Streptomycetaceae</taxon>
        <taxon>Actinacidiphila</taxon>
    </lineage>
</organism>
<dbReference type="AlphaFoldDB" id="A0A9W4E3S1"/>
<evidence type="ECO:0000256" key="1">
    <source>
        <dbReference type="SAM" id="MobiDB-lite"/>
    </source>
</evidence>
<gene>
    <name evidence="2" type="ORF">SBRY_20314</name>
</gene>
<evidence type="ECO:0000313" key="2">
    <source>
        <dbReference type="EMBL" id="CAG7626941.1"/>
    </source>
</evidence>
<accession>A0A9W4E3S1</accession>
<comment type="caution">
    <text evidence="2">The sequence shown here is derived from an EMBL/GenBank/DDBJ whole genome shotgun (WGS) entry which is preliminary data.</text>
</comment>
<feature type="compositionally biased region" description="Gly residues" evidence="1">
    <location>
        <begin position="51"/>
        <end position="89"/>
    </location>
</feature>
<sequence>MGGLAGRPRRDRGRRLPLDPLLRLRRLPAVGPGHPDRADGEEAAAADGDELGGARGGGLTPGGGGLVRRRPGGGTGRGGHPGGGAPREL</sequence>
<reference evidence="2" key="1">
    <citation type="submission" date="2021-06" db="EMBL/GenBank/DDBJ databases">
        <authorList>
            <person name="Arsene-Ploetze F."/>
        </authorList>
    </citation>
    <scope>NUCLEOTIDE SEQUENCE</scope>
    <source>
        <strain evidence="2">SBRY1</strain>
    </source>
</reference>
<evidence type="ECO:0000313" key="3">
    <source>
        <dbReference type="Proteomes" id="UP001153328"/>
    </source>
</evidence>
<keyword evidence="3" id="KW-1185">Reference proteome</keyword>
<protein>
    <submittedName>
        <fullName evidence="2">Uncharacterized protein</fullName>
    </submittedName>
</protein>
<dbReference type="EMBL" id="CAJVAX010000012">
    <property type="protein sequence ID" value="CAG7626941.1"/>
    <property type="molecule type" value="Genomic_DNA"/>
</dbReference>
<name>A0A9W4E3S1_9ACTN</name>
<dbReference type="Proteomes" id="UP001153328">
    <property type="component" value="Unassembled WGS sequence"/>
</dbReference>
<feature type="compositionally biased region" description="Acidic residues" evidence="1">
    <location>
        <begin position="41"/>
        <end position="50"/>
    </location>
</feature>
<feature type="region of interest" description="Disordered" evidence="1">
    <location>
        <begin position="1"/>
        <end position="20"/>
    </location>
</feature>